<organism evidence="7 8">
    <name type="scientific">Saitozyma podzolica</name>
    <dbReference type="NCBI Taxonomy" id="1890683"/>
    <lineage>
        <taxon>Eukaryota</taxon>
        <taxon>Fungi</taxon>
        <taxon>Dikarya</taxon>
        <taxon>Basidiomycota</taxon>
        <taxon>Agaricomycotina</taxon>
        <taxon>Tremellomycetes</taxon>
        <taxon>Tremellales</taxon>
        <taxon>Trimorphomycetaceae</taxon>
        <taxon>Saitozyma</taxon>
    </lineage>
</organism>
<dbReference type="GO" id="GO:0005524">
    <property type="term" value="F:ATP binding"/>
    <property type="evidence" value="ECO:0007669"/>
    <property type="project" value="UniProtKB-KW"/>
</dbReference>
<dbReference type="GO" id="GO:0016787">
    <property type="term" value="F:hydrolase activity"/>
    <property type="evidence" value="ECO:0007669"/>
    <property type="project" value="UniProtKB-KW"/>
</dbReference>
<feature type="region of interest" description="Disordered" evidence="4">
    <location>
        <begin position="347"/>
        <end position="373"/>
    </location>
</feature>
<dbReference type="PANTHER" id="PTHR45626">
    <property type="entry name" value="TRANSCRIPTION TERMINATION FACTOR 2-RELATED"/>
    <property type="match status" value="1"/>
</dbReference>
<dbReference type="Gene3D" id="3.40.50.10810">
    <property type="entry name" value="Tandem AAA-ATPase domain"/>
    <property type="match status" value="1"/>
</dbReference>
<dbReference type="SUPFAM" id="SSF52540">
    <property type="entry name" value="P-loop containing nucleoside triphosphate hydrolases"/>
    <property type="match status" value="2"/>
</dbReference>
<name>A0A427YPN3_9TREE</name>
<dbReference type="InterPro" id="IPR049730">
    <property type="entry name" value="SNF2/RAD54-like_C"/>
</dbReference>
<feature type="domain" description="Helicase ATP-binding" evidence="5">
    <location>
        <begin position="228"/>
        <end position="440"/>
    </location>
</feature>
<keyword evidence="8" id="KW-1185">Reference proteome</keyword>
<evidence type="ECO:0000256" key="2">
    <source>
        <dbReference type="ARBA" id="ARBA00022801"/>
    </source>
</evidence>
<keyword evidence="1" id="KW-0547">Nucleotide-binding</keyword>
<dbReference type="Proteomes" id="UP000279259">
    <property type="component" value="Unassembled WGS sequence"/>
</dbReference>
<dbReference type="SMART" id="SM00490">
    <property type="entry name" value="HELICc"/>
    <property type="match status" value="1"/>
</dbReference>
<evidence type="ECO:0000259" key="5">
    <source>
        <dbReference type="PROSITE" id="PS51192"/>
    </source>
</evidence>
<dbReference type="Gene3D" id="3.40.50.300">
    <property type="entry name" value="P-loop containing nucleotide triphosphate hydrolases"/>
    <property type="match status" value="1"/>
</dbReference>
<dbReference type="CDD" id="cd18008">
    <property type="entry name" value="DEXDc_SHPRH-like"/>
    <property type="match status" value="1"/>
</dbReference>
<feature type="region of interest" description="Disordered" evidence="4">
    <location>
        <begin position="1"/>
        <end position="101"/>
    </location>
</feature>
<dbReference type="InterPro" id="IPR027417">
    <property type="entry name" value="P-loop_NTPase"/>
</dbReference>
<dbReference type="InterPro" id="IPR000330">
    <property type="entry name" value="SNF2_N"/>
</dbReference>
<dbReference type="GO" id="GO:0008094">
    <property type="term" value="F:ATP-dependent activity, acting on DNA"/>
    <property type="evidence" value="ECO:0007669"/>
    <property type="project" value="TreeGrafter"/>
</dbReference>
<dbReference type="PROSITE" id="PS51194">
    <property type="entry name" value="HELICASE_CTER"/>
    <property type="match status" value="1"/>
</dbReference>
<feature type="compositionally biased region" description="Polar residues" evidence="4">
    <location>
        <begin position="11"/>
        <end position="23"/>
    </location>
</feature>
<evidence type="ECO:0000256" key="1">
    <source>
        <dbReference type="ARBA" id="ARBA00022741"/>
    </source>
</evidence>
<dbReference type="InterPro" id="IPR014001">
    <property type="entry name" value="Helicase_ATP-bd"/>
</dbReference>
<dbReference type="SMART" id="SM00487">
    <property type="entry name" value="DEXDc"/>
    <property type="match status" value="1"/>
</dbReference>
<evidence type="ECO:0000313" key="8">
    <source>
        <dbReference type="Proteomes" id="UP000279259"/>
    </source>
</evidence>
<dbReference type="PROSITE" id="PS51192">
    <property type="entry name" value="HELICASE_ATP_BIND_1"/>
    <property type="match status" value="1"/>
</dbReference>
<dbReference type="InterPro" id="IPR001650">
    <property type="entry name" value="Helicase_C-like"/>
</dbReference>
<reference evidence="7 8" key="1">
    <citation type="submission" date="2018-11" db="EMBL/GenBank/DDBJ databases">
        <title>Genome sequence of Saitozyma podzolica DSM 27192.</title>
        <authorList>
            <person name="Aliyu H."/>
            <person name="Gorte O."/>
            <person name="Ochsenreither K."/>
        </authorList>
    </citation>
    <scope>NUCLEOTIDE SEQUENCE [LARGE SCALE GENOMIC DNA]</scope>
    <source>
        <strain evidence="7 8">DSM 27192</strain>
    </source>
</reference>
<accession>A0A427YPN3</accession>
<dbReference type="GO" id="GO:0005634">
    <property type="term" value="C:nucleus"/>
    <property type="evidence" value="ECO:0007669"/>
    <property type="project" value="TreeGrafter"/>
</dbReference>
<dbReference type="Pfam" id="PF00271">
    <property type="entry name" value="Helicase_C"/>
    <property type="match status" value="1"/>
</dbReference>
<keyword evidence="3" id="KW-0067">ATP-binding</keyword>
<feature type="region of interest" description="Disordered" evidence="4">
    <location>
        <begin position="296"/>
        <end position="319"/>
    </location>
</feature>
<dbReference type="STRING" id="1890683.A0A427YPN3"/>
<evidence type="ECO:0000313" key="7">
    <source>
        <dbReference type="EMBL" id="RSH93025.1"/>
    </source>
</evidence>
<dbReference type="GO" id="GO:0006281">
    <property type="term" value="P:DNA repair"/>
    <property type="evidence" value="ECO:0007669"/>
    <property type="project" value="TreeGrafter"/>
</dbReference>
<dbReference type="Pfam" id="PF00176">
    <property type="entry name" value="SNF2-rel_dom"/>
    <property type="match status" value="1"/>
</dbReference>
<gene>
    <name evidence="7" type="ORF">EHS25_008473</name>
</gene>
<evidence type="ECO:0000256" key="3">
    <source>
        <dbReference type="ARBA" id="ARBA00022840"/>
    </source>
</evidence>
<dbReference type="CDD" id="cd18793">
    <property type="entry name" value="SF2_C_SNF"/>
    <property type="match status" value="1"/>
</dbReference>
<evidence type="ECO:0000256" key="4">
    <source>
        <dbReference type="SAM" id="MobiDB-lite"/>
    </source>
</evidence>
<dbReference type="AlphaFoldDB" id="A0A427YPN3"/>
<evidence type="ECO:0008006" key="9">
    <source>
        <dbReference type="Google" id="ProtNLM"/>
    </source>
</evidence>
<protein>
    <recommendedName>
        <fullName evidence="9">Helicase ATP-binding domain-containing protein</fullName>
    </recommendedName>
</protein>
<dbReference type="InterPro" id="IPR050628">
    <property type="entry name" value="SNF2_RAD54_helicase_TF"/>
</dbReference>
<dbReference type="OrthoDB" id="423559at2759"/>
<feature type="compositionally biased region" description="Polar residues" evidence="4">
    <location>
        <begin position="44"/>
        <end position="54"/>
    </location>
</feature>
<comment type="caution">
    <text evidence="7">The sequence shown here is derived from an EMBL/GenBank/DDBJ whole genome shotgun (WGS) entry which is preliminary data.</text>
</comment>
<dbReference type="PANTHER" id="PTHR45626:SF14">
    <property type="entry name" value="ATP-DEPENDENT DNA HELICASE (EUROFUNG)"/>
    <property type="match status" value="1"/>
</dbReference>
<dbReference type="InterPro" id="IPR038718">
    <property type="entry name" value="SNF2-like_sf"/>
</dbReference>
<sequence>MEAWIMESNRGKPTSSSTPNRKSQPAYVDLVDSPDDPRPVAPTHNGSLRQQPTGSLWGPLGSSSAPNRPKPRTELFGSGTSKPPARPKASTTSYSSYIKPATPGAFRQNVERVEPLAATRPSRPGYADGWPTWVAPAPVKNLSANAPPVIDDGTETFNIDVAITAADQAKHMGDADEHMRELLSGAIGDGEGDMGDDAVKEGEDAVEGFVESIRLMPHQVRGVRWMRGRETGRKYGGILADDMGLGKTVQTLARIVEGVHTAPERKAGFKAGTLIVTPLAVMEQWAEEIRKKTTPGRLKVTTHHGPARTKGGSLVGEADGPVGKTLEKYDVVITTYQTLASEFGNPAGANTLTAADSDDDDTESSGPARKPKAKAAGRALFDVKWLRVVLDEAQHIKNRNTKAAKAAVGLVAKYRWCLTGTPIQNNVDELYSLLHFLRAKPLDDWGVFKERISSLVKDGRTKLAMKRLHVVLRAVMLRRTKDATIDGKPILNLPGRLVKVVPCVFDAEERAFYDSLEQKTSLTFNKVLRNGTAMANYTSVLTMLLRLRQACDHPALVTASLAVDSDELKTAVDDADNLADLLGGLGVDKGQKCDLCYTTNGDDDRPLESSKIRVLLKLLTDIETRSKRREKTIVFSQFTSFLNLVEPFLLEAGVRFVRYDGSMRNDKRLDALESIRSDPKIRVILISFKAGSTGGSAKHGSTLTEGLNLTCCNNVILMDLWWNPALEDQAFDRAHRLGQKLDVNIYKLTVEGTVEDRILTLQDNKRELAKAALSGEARQNVMKLSLNDIIDLFKPRPHQRDDDSDESDD</sequence>
<evidence type="ECO:0000259" key="6">
    <source>
        <dbReference type="PROSITE" id="PS51194"/>
    </source>
</evidence>
<proteinExistence type="predicted"/>
<feature type="domain" description="Helicase C-terminal" evidence="6">
    <location>
        <begin position="614"/>
        <end position="790"/>
    </location>
</feature>
<keyword evidence="2" id="KW-0378">Hydrolase</keyword>
<dbReference type="EMBL" id="RSCD01000005">
    <property type="protein sequence ID" value="RSH93025.1"/>
    <property type="molecule type" value="Genomic_DNA"/>
</dbReference>